<proteinExistence type="predicted"/>
<evidence type="ECO:0000313" key="2">
    <source>
        <dbReference type="Proteomes" id="UP000324222"/>
    </source>
</evidence>
<sequence length="67" mass="7504">MSAHRNASKVVVVKKWTDSAFTIDTILRADLEANNKGFLALLGDGRLFLITWLNKKISTKVIEEVSE</sequence>
<evidence type="ECO:0000313" key="1">
    <source>
        <dbReference type="EMBL" id="MPC07484.1"/>
    </source>
</evidence>
<dbReference type="OrthoDB" id="2018754at2759"/>
<name>A0A5B7CF98_PORTR</name>
<comment type="caution">
    <text evidence="1">The sequence shown here is derived from an EMBL/GenBank/DDBJ whole genome shotgun (WGS) entry which is preliminary data.</text>
</comment>
<dbReference type="AlphaFoldDB" id="A0A5B7CF98"/>
<organism evidence="1 2">
    <name type="scientific">Portunus trituberculatus</name>
    <name type="common">Swimming crab</name>
    <name type="synonym">Neptunus trituberculatus</name>
    <dbReference type="NCBI Taxonomy" id="210409"/>
    <lineage>
        <taxon>Eukaryota</taxon>
        <taxon>Metazoa</taxon>
        <taxon>Ecdysozoa</taxon>
        <taxon>Arthropoda</taxon>
        <taxon>Crustacea</taxon>
        <taxon>Multicrustacea</taxon>
        <taxon>Malacostraca</taxon>
        <taxon>Eumalacostraca</taxon>
        <taxon>Eucarida</taxon>
        <taxon>Decapoda</taxon>
        <taxon>Pleocyemata</taxon>
        <taxon>Brachyura</taxon>
        <taxon>Eubrachyura</taxon>
        <taxon>Portunoidea</taxon>
        <taxon>Portunidae</taxon>
        <taxon>Portuninae</taxon>
        <taxon>Portunus</taxon>
    </lineage>
</organism>
<protein>
    <submittedName>
        <fullName evidence="1">Uncharacterized protein</fullName>
    </submittedName>
</protein>
<accession>A0A5B7CF98</accession>
<gene>
    <name evidence="1" type="ORF">E2C01_000045</name>
</gene>
<reference evidence="1 2" key="1">
    <citation type="submission" date="2019-05" db="EMBL/GenBank/DDBJ databases">
        <title>Another draft genome of Portunus trituberculatus and its Hox gene families provides insights of decapod evolution.</title>
        <authorList>
            <person name="Jeong J.-H."/>
            <person name="Song I."/>
            <person name="Kim S."/>
            <person name="Choi T."/>
            <person name="Kim D."/>
            <person name="Ryu S."/>
            <person name="Kim W."/>
        </authorList>
    </citation>
    <scope>NUCLEOTIDE SEQUENCE [LARGE SCALE GENOMIC DNA]</scope>
    <source>
        <tissue evidence="1">Muscle</tissue>
    </source>
</reference>
<keyword evidence="2" id="KW-1185">Reference proteome</keyword>
<dbReference type="EMBL" id="VSRR010000002">
    <property type="protein sequence ID" value="MPC07484.1"/>
    <property type="molecule type" value="Genomic_DNA"/>
</dbReference>
<dbReference type="Proteomes" id="UP000324222">
    <property type="component" value="Unassembled WGS sequence"/>
</dbReference>